<reference evidence="4" key="1">
    <citation type="journal article" date="2019" name="Int. J. Syst. Evol. Microbiol.">
        <title>The Global Catalogue of Microorganisms (GCM) 10K type strain sequencing project: providing services to taxonomists for standard genome sequencing and annotation.</title>
        <authorList>
            <consortium name="The Broad Institute Genomics Platform"/>
            <consortium name="The Broad Institute Genome Sequencing Center for Infectious Disease"/>
            <person name="Wu L."/>
            <person name="Ma J."/>
        </authorList>
    </citation>
    <scope>NUCLEOTIDE SEQUENCE [LARGE SCALE GENOMIC DNA]</scope>
    <source>
        <strain evidence="4">CCM 7526</strain>
    </source>
</reference>
<evidence type="ECO:0000313" key="4">
    <source>
        <dbReference type="Proteomes" id="UP001597183"/>
    </source>
</evidence>
<keyword evidence="3" id="KW-0378">Hydrolase</keyword>
<dbReference type="RefSeq" id="WP_317795911.1">
    <property type="nucleotide sequence ID" value="NZ_AP028461.1"/>
</dbReference>
<dbReference type="InterPro" id="IPR000073">
    <property type="entry name" value="AB_hydrolase_1"/>
</dbReference>
<dbReference type="PANTHER" id="PTHR43194:SF2">
    <property type="entry name" value="PEROXISOMAL MEMBRANE PROTEIN LPX1"/>
    <property type="match status" value="1"/>
</dbReference>
<feature type="domain" description="AB hydrolase-1" evidence="2">
    <location>
        <begin position="31"/>
        <end position="127"/>
    </location>
</feature>
<gene>
    <name evidence="3" type="ORF">ACFQ5G_17925</name>
</gene>
<proteinExistence type="predicted"/>
<dbReference type="InterPro" id="IPR050228">
    <property type="entry name" value="Carboxylesterase_BioH"/>
</dbReference>
<accession>A0ABW4A9A9</accession>
<protein>
    <submittedName>
        <fullName evidence="3">Alpha/beta fold hydrolase</fullName>
    </submittedName>
</protein>
<dbReference type="PRINTS" id="PR00111">
    <property type="entry name" value="ABHYDROLASE"/>
</dbReference>
<feature type="region of interest" description="Disordered" evidence="1">
    <location>
        <begin position="245"/>
        <end position="267"/>
    </location>
</feature>
<evidence type="ECO:0000259" key="2">
    <source>
        <dbReference type="Pfam" id="PF00561"/>
    </source>
</evidence>
<evidence type="ECO:0000256" key="1">
    <source>
        <dbReference type="SAM" id="MobiDB-lite"/>
    </source>
</evidence>
<dbReference type="GO" id="GO:0016787">
    <property type="term" value="F:hydrolase activity"/>
    <property type="evidence" value="ECO:0007669"/>
    <property type="project" value="UniProtKB-KW"/>
</dbReference>
<dbReference type="PANTHER" id="PTHR43194">
    <property type="entry name" value="HYDROLASE ALPHA/BETA FOLD FAMILY"/>
    <property type="match status" value="1"/>
</dbReference>
<keyword evidence="4" id="KW-1185">Reference proteome</keyword>
<organism evidence="3 4">
    <name type="scientific">Actinoplanes sichuanensis</name>
    <dbReference type="NCBI Taxonomy" id="512349"/>
    <lineage>
        <taxon>Bacteria</taxon>
        <taxon>Bacillati</taxon>
        <taxon>Actinomycetota</taxon>
        <taxon>Actinomycetes</taxon>
        <taxon>Micromonosporales</taxon>
        <taxon>Micromonosporaceae</taxon>
        <taxon>Actinoplanes</taxon>
    </lineage>
</organism>
<dbReference type="InterPro" id="IPR029058">
    <property type="entry name" value="AB_hydrolase_fold"/>
</dbReference>
<dbReference type="Proteomes" id="UP001597183">
    <property type="component" value="Unassembled WGS sequence"/>
</dbReference>
<dbReference type="SUPFAM" id="SSF53474">
    <property type="entry name" value="alpha/beta-Hydrolases"/>
    <property type="match status" value="1"/>
</dbReference>
<comment type="caution">
    <text evidence="3">The sequence shown here is derived from an EMBL/GenBank/DDBJ whole genome shotgun (WGS) entry which is preliminary data.</text>
</comment>
<evidence type="ECO:0000313" key="3">
    <source>
        <dbReference type="EMBL" id="MFD1367237.1"/>
    </source>
</evidence>
<name>A0ABW4A9A9_9ACTN</name>
<sequence>MQNYQEMDLGWGRLAYRKFDPAPDLTVEAVPMILLHGGGGDGTTWDDLVATFAERRTVYVPDLPGMGRSDRTGPYSMTVMRDAVLLLLDRLALDRVILVGHSLGGFAAMLAAQVAPHRVTALVLEECPPPVPLGITVPADVDASAPYYDREIRPSILRDLNTPDPAWWASLDTITAPTLVLAGGSASFLPQDTIAAVAARIPAGRLVTIEAGHRIHRDAPDDFVAAVNSFLDAAAELEVAHSMRERTGGAGSAGKSPAAASGVTGPE</sequence>
<dbReference type="EMBL" id="JBHTMK010000023">
    <property type="protein sequence ID" value="MFD1367237.1"/>
    <property type="molecule type" value="Genomic_DNA"/>
</dbReference>
<dbReference type="Pfam" id="PF00561">
    <property type="entry name" value="Abhydrolase_1"/>
    <property type="match status" value="1"/>
</dbReference>
<feature type="compositionally biased region" description="Low complexity" evidence="1">
    <location>
        <begin position="253"/>
        <end position="267"/>
    </location>
</feature>
<dbReference type="Gene3D" id="3.40.50.1820">
    <property type="entry name" value="alpha/beta hydrolase"/>
    <property type="match status" value="2"/>
</dbReference>